<organism evidence="1 2">
    <name type="scientific">Hirsutella minnesotensis 3608</name>
    <dbReference type="NCBI Taxonomy" id="1043627"/>
    <lineage>
        <taxon>Eukaryota</taxon>
        <taxon>Fungi</taxon>
        <taxon>Dikarya</taxon>
        <taxon>Ascomycota</taxon>
        <taxon>Pezizomycotina</taxon>
        <taxon>Sordariomycetes</taxon>
        <taxon>Hypocreomycetidae</taxon>
        <taxon>Hypocreales</taxon>
        <taxon>Ophiocordycipitaceae</taxon>
        <taxon>Hirsutella</taxon>
    </lineage>
</organism>
<dbReference type="AlphaFoldDB" id="A0A0F8A1C0"/>
<accession>A0A0F8A1C0</accession>
<dbReference type="OrthoDB" id="5422777at2759"/>
<keyword evidence="2" id="KW-1185">Reference proteome</keyword>
<dbReference type="Proteomes" id="UP000054481">
    <property type="component" value="Unassembled WGS sequence"/>
</dbReference>
<protein>
    <submittedName>
        <fullName evidence="1">Uncharacterized protein</fullName>
    </submittedName>
</protein>
<dbReference type="EMBL" id="KQ030735">
    <property type="protein sequence ID" value="KJZ69274.1"/>
    <property type="molecule type" value="Genomic_DNA"/>
</dbReference>
<evidence type="ECO:0000313" key="1">
    <source>
        <dbReference type="EMBL" id="KJZ69274.1"/>
    </source>
</evidence>
<sequence>MASQSTVSQLSELVAAVENWVATKGDSSSQYTSDELIDLDALSARLATATSSIQRRTGSYKPPCRAEVWQASEELRNQARSAVKAVFRDGALRQPAVFRNNLVLIFAGPKASEFDSDQARTRKAATSIRCQQLRKLEADKIVAWAISYRATSWAVGCMGTETFDCLLGAIPFIDAPWPPAVLELLYKIQRYGLQESTDYNNFLSGKWKQRI</sequence>
<name>A0A0F8A1C0_9HYPO</name>
<gene>
    <name evidence="1" type="ORF">HIM_11333</name>
</gene>
<proteinExistence type="predicted"/>
<evidence type="ECO:0000313" key="2">
    <source>
        <dbReference type="Proteomes" id="UP000054481"/>
    </source>
</evidence>
<reference evidence="1 2" key="1">
    <citation type="journal article" date="2014" name="Genome Biol. Evol.">
        <title>Comparative genomics and transcriptomics analyses reveal divergent lifestyle features of nematode endoparasitic fungus Hirsutella minnesotensis.</title>
        <authorList>
            <person name="Lai Y."/>
            <person name="Liu K."/>
            <person name="Zhang X."/>
            <person name="Zhang X."/>
            <person name="Li K."/>
            <person name="Wang N."/>
            <person name="Shu C."/>
            <person name="Wu Y."/>
            <person name="Wang C."/>
            <person name="Bushley K.E."/>
            <person name="Xiang M."/>
            <person name="Liu X."/>
        </authorList>
    </citation>
    <scope>NUCLEOTIDE SEQUENCE [LARGE SCALE GENOMIC DNA]</scope>
    <source>
        <strain evidence="1 2">3608</strain>
    </source>
</reference>